<feature type="signal peptide" evidence="1">
    <location>
        <begin position="1"/>
        <end position="22"/>
    </location>
</feature>
<keyword evidence="1" id="KW-0732">Signal</keyword>
<evidence type="ECO:0000313" key="2">
    <source>
        <dbReference type="EMBL" id="KXZ75519.1"/>
    </source>
</evidence>
<evidence type="ECO:0000256" key="1">
    <source>
        <dbReference type="SAM" id="SignalP"/>
    </source>
</evidence>
<accession>A0A139W8B1</accession>
<protein>
    <submittedName>
        <fullName evidence="2">Uncharacterized protein</fullName>
    </submittedName>
</protein>
<proteinExistence type="predicted"/>
<dbReference type="EMBL" id="KQ973453">
    <property type="protein sequence ID" value="KXZ75519.1"/>
    <property type="molecule type" value="Genomic_DNA"/>
</dbReference>
<dbReference type="InParanoid" id="A0A139W8B1"/>
<reference evidence="2 3" key="2">
    <citation type="journal article" date="2010" name="Nucleic Acids Res.">
        <title>BeetleBase in 2010: revisions to provide comprehensive genomic information for Tribolium castaneum.</title>
        <authorList>
            <person name="Kim H.S."/>
            <person name="Murphy T."/>
            <person name="Xia J."/>
            <person name="Caragea D."/>
            <person name="Park Y."/>
            <person name="Beeman R.W."/>
            <person name="Lorenzen M.D."/>
            <person name="Butcher S."/>
            <person name="Manak J.R."/>
            <person name="Brown S.J."/>
        </authorList>
    </citation>
    <scope>NUCLEOTIDE SEQUENCE [LARGE SCALE GENOMIC DNA]</scope>
    <source>
        <strain evidence="2 3">Georgia GA2</strain>
    </source>
</reference>
<feature type="chain" id="PRO_5007299490" evidence="1">
    <location>
        <begin position="23"/>
        <end position="145"/>
    </location>
</feature>
<keyword evidence="3" id="KW-1185">Reference proteome</keyword>
<dbReference type="KEGG" id="tca:103314865"/>
<sequence>MTPHCIKVLVLLAIVALPRTEALFSRPPFAPSPIHFHLEDDGPPFIPKYSSLKFFSPSSVSSDKFPSWKKPPKYLVGKLPDWKVPDFVDDEKNLKEVVLEEPFRPVSFDFNSLAKSKHRFDDVKPVTEHIEGDLKYDFRTKTHSI</sequence>
<name>A0A139W8B1_TRICA</name>
<reference evidence="2 3" key="1">
    <citation type="journal article" date="2008" name="Nature">
        <title>The genome of the model beetle and pest Tribolium castaneum.</title>
        <authorList>
            <consortium name="Tribolium Genome Sequencing Consortium"/>
            <person name="Richards S."/>
            <person name="Gibbs R.A."/>
            <person name="Weinstock G.M."/>
            <person name="Brown S.J."/>
            <person name="Denell R."/>
            <person name="Beeman R.W."/>
            <person name="Gibbs R."/>
            <person name="Beeman R.W."/>
            <person name="Brown S.J."/>
            <person name="Bucher G."/>
            <person name="Friedrich M."/>
            <person name="Grimmelikhuijzen C.J."/>
            <person name="Klingler M."/>
            <person name="Lorenzen M."/>
            <person name="Richards S."/>
            <person name="Roth S."/>
            <person name="Schroder R."/>
            <person name="Tautz D."/>
            <person name="Zdobnov E.M."/>
            <person name="Muzny D."/>
            <person name="Gibbs R.A."/>
            <person name="Weinstock G.M."/>
            <person name="Attaway T."/>
            <person name="Bell S."/>
            <person name="Buhay C.J."/>
            <person name="Chandrabose M.N."/>
            <person name="Chavez D."/>
            <person name="Clerk-Blankenburg K.P."/>
            <person name="Cree A."/>
            <person name="Dao M."/>
            <person name="Davis C."/>
            <person name="Chacko J."/>
            <person name="Dinh H."/>
            <person name="Dugan-Rocha S."/>
            <person name="Fowler G."/>
            <person name="Garner T.T."/>
            <person name="Garnes J."/>
            <person name="Gnirke A."/>
            <person name="Hawes A."/>
            <person name="Hernandez J."/>
            <person name="Hines S."/>
            <person name="Holder M."/>
            <person name="Hume J."/>
            <person name="Jhangiani S.N."/>
            <person name="Joshi V."/>
            <person name="Khan Z.M."/>
            <person name="Jackson L."/>
            <person name="Kovar C."/>
            <person name="Kowis A."/>
            <person name="Lee S."/>
            <person name="Lewis L.R."/>
            <person name="Margolis J."/>
            <person name="Morgan M."/>
            <person name="Nazareth L.V."/>
            <person name="Nguyen N."/>
            <person name="Okwuonu G."/>
            <person name="Parker D."/>
            <person name="Richards S."/>
            <person name="Ruiz S.J."/>
            <person name="Santibanez J."/>
            <person name="Savard J."/>
            <person name="Scherer S.E."/>
            <person name="Schneider B."/>
            <person name="Sodergren E."/>
            <person name="Tautz D."/>
            <person name="Vattahil S."/>
            <person name="Villasana D."/>
            <person name="White C.S."/>
            <person name="Wright R."/>
            <person name="Park Y."/>
            <person name="Beeman R.W."/>
            <person name="Lord J."/>
            <person name="Oppert B."/>
            <person name="Lorenzen M."/>
            <person name="Brown S."/>
            <person name="Wang L."/>
            <person name="Savard J."/>
            <person name="Tautz D."/>
            <person name="Richards S."/>
            <person name="Weinstock G."/>
            <person name="Gibbs R.A."/>
            <person name="Liu Y."/>
            <person name="Worley K."/>
            <person name="Weinstock G."/>
            <person name="Elsik C.G."/>
            <person name="Reese J.T."/>
            <person name="Elhaik E."/>
            <person name="Landan G."/>
            <person name="Graur D."/>
            <person name="Arensburger P."/>
            <person name="Atkinson P."/>
            <person name="Beeman R.W."/>
            <person name="Beidler J."/>
            <person name="Brown S.J."/>
            <person name="Demuth J.P."/>
            <person name="Drury D.W."/>
            <person name="Du Y.Z."/>
            <person name="Fujiwara H."/>
            <person name="Lorenzen M."/>
            <person name="Maselli V."/>
            <person name="Osanai M."/>
            <person name="Park Y."/>
            <person name="Robertson H.M."/>
            <person name="Tu Z."/>
            <person name="Wang J.J."/>
            <person name="Wang S."/>
            <person name="Richards S."/>
            <person name="Song H."/>
            <person name="Zhang L."/>
            <person name="Sodergren E."/>
            <person name="Werner D."/>
            <person name="Stanke M."/>
            <person name="Morgenstern B."/>
            <person name="Solovyev V."/>
            <person name="Kosarev P."/>
            <person name="Brown G."/>
            <person name="Chen H.C."/>
            <person name="Ermolaeva O."/>
            <person name="Hlavina W."/>
            <person name="Kapustin Y."/>
            <person name="Kiryutin B."/>
            <person name="Kitts P."/>
            <person name="Maglott D."/>
            <person name="Pruitt K."/>
            <person name="Sapojnikov V."/>
            <person name="Souvorov A."/>
            <person name="Mackey A.J."/>
            <person name="Waterhouse R.M."/>
            <person name="Wyder S."/>
            <person name="Zdobnov E.M."/>
            <person name="Zdobnov E.M."/>
            <person name="Wyder S."/>
            <person name="Kriventseva E.V."/>
            <person name="Kadowaki T."/>
            <person name="Bork P."/>
            <person name="Aranda M."/>
            <person name="Bao R."/>
            <person name="Beermann A."/>
            <person name="Berns N."/>
            <person name="Bolognesi R."/>
            <person name="Bonneton F."/>
            <person name="Bopp D."/>
            <person name="Brown S.J."/>
            <person name="Bucher G."/>
            <person name="Butts T."/>
            <person name="Chaumot A."/>
            <person name="Denell R.E."/>
            <person name="Ferrier D.E."/>
            <person name="Friedrich M."/>
            <person name="Gordon C.M."/>
            <person name="Jindra M."/>
            <person name="Klingler M."/>
            <person name="Lan Q."/>
            <person name="Lattorff H.M."/>
            <person name="Laudet V."/>
            <person name="von Levetsow C."/>
            <person name="Liu Z."/>
            <person name="Lutz R."/>
            <person name="Lynch J.A."/>
            <person name="da Fonseca R.N."/>
            <person name="Posnien N."/>
            <person name="Reuter R."/>
            <person name="Roth S."/>
            <person name="Savard J."/>
            <person name="Schinko J.B."/>
            <person name="Schmitt C."/>
            <person name="Schoppmeier M."/>
            <person name="Schroder R."/>
            <person name="Shippy T.D."/>
            <person name="Simonnet F."/>
            <person name="Marques-Souza H."/>
            <person name="Tautz D."/>
            <person name="Tomoyasu Y."/>
            <person name="Trauner J."/>
            <person name="Van der Zee M."/>
            <person name="Vervoort M."/>
            <person name="Wittkopp N."/>
            <person name="Wimmer E.A."/>
            <person name="Yang X."/>
            <person name="Jones A.K."/>
            <person name="Sattelle D.B."/>
            <person name="Ebert P.R."/>
            <person name="Nelson D."/>
            <person name="Scott J.G."/>
            <person name="Beeman R.W."/>
            <person name="Muthukrishnan S."/>
            <person name="Kramer K.J."/>
            <person name="Arakane Y."/>
            <person name="Beeman R.W."/>
            <person name="Zhu Q."/>
            <person name="Hogenkamp D."/>
            <person name="Dixit R."/>
            <person name="Oppert B."/>
            <person name="Jiang H."/>
            <person name="Zou Z."/>
            <person name="Marshall J."/>
            <person name="Elpidina E."/>
            <person name="Vinokurov K."/>
            <person name="Oppert C."/>
            <person name="Zou Z."/>
            <person name="Evans J."/>
            <person name="Lu Z."/>
            <person name="Zhao P."/>
            <person name="Sumathipala N."/>
            <person name="Altincicek B."/>
            <person name="Vilcinskas A."/>
            <person name="Williams M."/>
            <person name="Hultmark D."/>
            <person name="Hetru C."/>
            <person name="Jiang H."/>
            <person name="Grimmelikhuijzen C.J."/>
            <person name="Hauser F."/>
            <person name="Cazzamali G."/>
            <person name="Williamson M."/>
            <person name="Park Y."/>
            <person name="Li B."/>
            <person name="Tanaka Y."/>
            <person name="Predel R."/>
            <person name="Neupert S."/>
            <person name="Schachtner J."/>
            <person name="Verleyen P."/>
            <person name="Raible F."/>
            <person name="Bork P."/>
            <person name="Friedrich M."/>
            <person name="Walden K.K."/>
            <person name="Robertson H.M."/>
            <person name="Angeli S."/>
            <person name="Foret S."/>
            <person name="Bucher G."/>
            <person name="Schuetz S."/>
            <person name="Maleszka R."/>
            <person name="Wimmer E.A."/>
            <person name="Beeman R.W."/>
            <person name="Lorenzen M."/>
            <person name="Tomoyasu Y."/>
            <person name="Miller S.C."/>
            <person name="Grossmann D."/>
            <person name="Bucher G."/>
        </authorList>
    </citation>
    <scope>NUCLEOTIDE SEQUENCE [LARGE SCALE GENOMIC DNA]</scope>
    <source>
        <strain evidence="2 3">Georgia GA2</strain>
    </source>
</reference>
<evidence type="ECO:0000313" key="3">
    <source>
        <dbReference type="Proteomes" id="UP000007266"/>
    </source>
</evidence>
<organism evidence="2 3">
    <name type="scientific">Tribolium castaneum</name>
    <name type="common">Red flour beetle</name>
    <dbReference type="NCBI Taxonomy" id="7070"/>
    <lineage>
        <taxon>Eukaryota</taxon>
        <taxon>Metazoa</taxon>
        <taxon>Ecdysozoa</taxon>
        <taxon>Arthropoda</taxon>
        <taxon>Hexapoda</taxon>
        <taxon>Insecta</taxon>
        <taxon>Pterygota</taxon>
        <taxon>Neoptera</taxon>
        <taxon>Endopterygota</taxon>
        <taxon>Coleoptera</taxon>
        <taxon>Polyphaga</taxon>
        <taxon>Cucujiformia</taxon>
        <taxon>Tenebrionidae</taxon>
        <taxon>Tenebrionidae incertae sedis</taxon>
        <taxon>Tribolium</taxon>
    </lineage>
</organism>
<gene>
    <name evidence="2" type="primary">AUGUSTUS-3.0.2_31753</name>
    <name evidence="2" type="ORF">TcasGA2_TC031753</name>
</gene>
<dbReference type="AlphaFoldDB" id="A0A139W8B1"/>
<dbReference type="Proteomes" id="UP000007266">
    <property type="component" value="Unassembled WGS sequence"/>
</dbReference>
<dbReference type="OrthoDB" id="6769291at2759"/>